<dbReference type="SUPFAM" id="SSF55729">
    <property type="entry name" value="Acyl-CoA N-acyltransferases (Nat)"/>
    <property type="match status" value="2"/>
</dbReference>
<evidence type="ECO:0000259" key="1">
    <source>
        <dbReference type="Pfam" id="PF09924"/>
    </source>
</evidence>
<evidence type="ECO:0000313" key="2">
    <source>
        <dbReference type="EMBL" id="QCD34430.1"/>
    </source>
</evidence>
<evidence type="ECO:0000313" key="3">
    <source>
        <dbReference type="Proteomes" id="UP000297031"/>
    </source>
</evidence>
<dbReference type="PANTHER" id="PTHR41373:SF1">
    <property type="entry name" value="PHOSPHATIDYLGLYCEROL LYSYLTRANSFERASE C-TERMINAL DOMAIN-CONTAINING PROTEIN"/>
    <property type="match status" value="1"/>
</dbReference>
<dbReference type="InterPro" id="IPR016181">
    <property type="entry name" value="Acyl_CoA_acyltransferase"/>
</dbReference>
<dbReference type="KEGG" id="mgod:E7746_00295"/>
<name>A0A4P7VAM0_9BACT</name>
<dbReference type="Gene3D" id="3.40.630.30">
    <property type="match status" value="1"/>
</dbReference>
<reference evidence="2 3" key="1">
    <citation type="submission" date="2019-02" db="EMBL/GenBank/DDBJ databases">
        <title>Isolation and identification of novel species under the genus Muribaculum.</title>
        <authorList>
            <person name="Miyake S."/>
            <person name="Ding Y."/>
            <person name="Low A."/>
            <person name="Soh M."/>
            <person name="Seedorf H."/>
        </authorList>
    </citation>
    <scope>NUCLEOTIDE SEQUENCE [LARGE SCALE GENOMIC DNA]</scope>
    <source>
        <strain evidence="2 3">TLL-A4</strain>
    </source>
</reference>
<organism evidence="2 3">
    <name type="scientific">Muribaculum gordoncarteri</name>
    <dbReference type="NCBI Taxonomy" id="2530390"/>
    <lineage>
        <taxon>Bacteria</taxon>
        <taxon>Pseudomonadati</taxon>
        <taxon>Bacteroidota</taxon>
        <taxon>Bacteroidia</taxon>
        <taxon>Bacteroidales</taxon>
        <taxon>Muribaculaceae</taxon>
        <taxon>Muribaculum</taxon>
    </lineage>
</organism>
<dbReference type="AlphaFoldDB" id="A0A4P7VAM0"/>
<dbReference type="Proteomes" id="UP000297031">
    <property type="component" value="Chromosome"/>
</dbReference>
<dbReference type="Pfam" id="PF09924">
    <property type="entry name" value="LPG_synthase_C"/>
    <property type="match status" value="1"/>
</dbReference>
<protein>
    <submittedName>
        <fullName evidence="2">DUF2156 domain-containing protein</fullName>
    </submittedName>
</protein>
<feature type="domain" description="Phosphatidylglycerol lysyltransferase C-terminal" evidence="1">
    <location>
        <begin position="27"/>
        <end position="299"/>
    </location>
</feature>
<dbReference type="InterPro" id="IPR016732">
    <property type="entry name" value="UCP018688"/>
</dbReference>
<dbReference type="PIRSF" id="PIRSF018688">
    <property type="entry name" value="UCP018688"/>
    <property type="match status" value="1"/>
</dbReference>
<gene>
    <name evidence="2" type="ORF">E7746_00295</name>
</gene>
<dbReference type="PANTHER" id="PTHR41373">
    <property type="entry name" value="DUF2156 DOMAIN-CONTAINING PROTEIN"/>
    <property type="match status" value="1"/>
</dbReference>
<accession>A0A4P7VAM0</accession>
<proteinExistence type="predicted"/>
<dbReference type="EMBL" id="CP039393">
    <property type="protein sequence ID" value="QCD34430.1"/>
    <property type="molecule type" value="Genomic_DNA"/>
</dbReference>
<dbReference type="OrthoDB" id="9765580at2"/>
<dbReference type="RefSeq" id="WP_136409447.1">
    <property type="nucleotide sequence ID" value="NZ_CP039393.1"/>
</dbReference>
<keyword evidence="3" id="KW-1185">Reference proteome</keyword>
<dbReference type="InterPro" id="IPR024320">
    <property type="entry name" value="LPG_synthase_C"/>
</dbReference>
<sequence length="307" mass="35157">MDTLTKLSFRPVTIDAVPALREILRKAESRTCDYTIAGLLMWSDYFHYQYDIVDNTLFIKGVSENDTAVPAFSMPIGDMALRDAISLVFDYCRHHNLPVQFSAVPEDRLSDFYCLGPCRIEELTDWADYLYNAADLATLQGNKYSKKRNHVNRFIADNPDYDYRPLTIDNIEAVKEFYHRTTLQPDASQELADAEREQVFNVLDNYQRFPFEGAVLSTHRHGIVAFTIGEIIGDTLYVHIEKMNHTIPGAGETINKLFAADMTTRHGVNYINREEDVGDEGLRKAKLSYHPVMLLKKYNLSIENPKA</sequence>